<protein>
    <submittedName>
        <fullName evidence="1">Uncharacterized protein</fullName>
    </submittedName>
</protein>
<evidence type="ECO:0000313" key="2">
    <source>
        <dbReference type="Proteomes" id="UP000464624"/>
    </source>
</evidence>
<accession>A0AAD1H5P8</accession>
<dbReference type="EMBL" id="AP022314">
    <property type="protein sequence ID" value="BBU24872.1"/>
    <property type="molecule type" value="Genomic_DNA"/>
</dbReference>
<dbReference type="Proteomes" id="UP000464624">
    <property type="component" value="Chromosome"/>
</dbReference>
<sequence length="61" mass="6655">MVVQSGQHGSTRGVERFLAAPRREFASDLLDPRPHPNVDRRAVKCGGALDQHEAQSLSATM</sequence>
<reference evidence="1 2" key="1">
    <citation type="submission" date="2019-12" db="EMBL/GenBank/DDBJ databases">
        <title>Complete genome sequence of Mycolicibacterium xenopi str. JCM15661T.</title>
        <authorList>
            <person name="Yoshida M."/>
            <person name="Fukano H."/>
            <person name="Asakura T."/>
            <person name="Hoshino Y."/>
        </authorList>
    </citation>
    <scope>NUCLEOTIDE SEQUENCE [LARGE SCALE GENOMIC DNA]</scope>
    <source>
        <strain evidence="1 2">JCM 15661T</strain>
    </source>
</reference>
<dbReference type="KEGG" id="mxe:MYXE_46620"/>
<evidence type="ECO:0000313" key="1">
    <source>
        <dbReference type="EMBL" id="BBU24872.1"/>
    </source>
</evidence>
<proteinExistence type="predicted"/>
<organism evidence="1 2">
    <name type="scientific">Mycobacterium xenopi</name>
    <dbReference type="NCBI Taxonomy" id="1789"/>
    <lineage>
        <taxon>Bacteria</taxon>
        <taxon>Bacillati</taxon>
        <taxon>Actinomycetota</taxon>
        <taxon>Actinomycetes</taxon>
        <taxon>Mycobacteriales</taxon>
        <taxon>Mycobacteriaceae</taxon>
        <taxon>Mycobacterium</taxon>
    </lineage>
</organism>
<dbReference type="AlphaFoldDB" id="A0AAD1H5P8"/>
<gene>
    <name evidence="1" type="ORF">MYXE_46620</name>
</gene>
<name>A0AAD1H5P8_MYCXE</name>